<dbReference type="RefSeq" id="XP_025365564.1">
    <property type="nucleotide sequence ID" value="XM_025508020.1"/>
</dbReference>
<accession>A0A316V0E6</accession>
<feature type="compositionally biased region" description="Basic and acidic residues" evidence="1">
    <location>
        <begin position="147"/>
        <end position="158"/>
    </location>
</feature>
<feature type="region of interest" description="Disordered" evidence="1">
    <location>
        <begin position="1"/>
        <end position="338"/>
    </location>
</feature>
<feature type="compositionally biased region" description="Polar residues" evidence="1">
    <location>
        <begin position="125"/>
        <end position="143"/>
    </location>
</feature>
<dbReference type="EMBL" id="KZ819662">
    <property type="protein sequence ID" value="PWN30952.1"/>
    <property type="molecule type" value="Genomic_DNA"/>
</dbReference>
<dbReference type="OrthoDB" id="5529571at2759"/>
<evidence type="ECO:0000313" key="3">
    <source>
        <dbReference type="Proteomes" id="UP000245884"/>
    </source>
</evidence>
<name>A0A316V0E6_9BASI</name>
<reference evidence="2 3" key="1">
    <citation type="journal article" date="2018" name="Mol. Biol. Evol.">
        <title>Broad Genomic Sampling Reveals a Smut Pathogenic Ancestry of the Fungal Clade Ustilaginomycotina.</title>
        <authorList>
            <person name="Kijpornyongpan T."/>
            <person name="Mondo S.J."/>
            <person name="Barry K."/>
            <person name="Sandor L."/>
            <person name="Lee J."/>
            <person name="Lipzen A."/>
            <person name="Pangilinan J."/>
            <person name="LaButti K."/>
            <person name="Hainaut M."/>
            <person name="Henrissat B."/>
            <person name="Grigoriev I.V."/>
            <person name="Spatafora J.W."/>
            <person name="Aime M.C."/>
        </authorList>
    </citation>
    <scope>NUCLEOTIDE SEQUENCE [LARGE SCALE GENOMIC DNA]</scope>
    <source>
        <strain evidence="2 3">MCA 5214</strain>
    </source>
</reference>
<feature type="compositionally biased region" description="Basic and acidic residues" evidence="1">
    <location>
        <begin position="226"/>
        <end position="245"/>
    </location>
</feature>
<sequence>MSDRETIASTGDGSSSPTSPSSLDSPNRHPRLRPQEHRPSLSSSFASSSQSTPPTSASEASHQDQSPFSSGTASSSSSSPATRDALSQSIISNLDLESEARSRRPSHDGSAVAQQAEDQERGQEAESSTLRELNASSNRTSSLPPLVREDSTTRRVMEDVSPSPPPMPTSSLPTNGVSEAFESREGMADTLRSASSSYTSPSDFLGPSPSQQKIAYSDEPSSSSRSESERASPVEEESAAPHEPKTTATGGEDDALPETVPTVSATGMPRFLPRRTDDPTLDGRVGTSSRKDPPPPELLPEGASPPPRRGGRRSRSSSVNEDEDSSDDESTLSSASSPPHPLFLQALLPSSQLPLTRRFSILSSSLLVNLGLPFINGLFLGFGEIFARSLVAPVVLGVVERGKSLWREYYLGGGVGLGEHLTMSERSQAVRDAGSGEGTGTSGLGVRAAPR</sequence>
<keyword evidence="3" id="KW-1185">Reference proteome</keyword>
<feature type="compositionally biased region" description="Pro residues" evidence="1">
    <location>
        <begin position="295"/>
        <end position="308"/>
    </location>
</feature>
<feature type="compositionally biased region" description="Polar residues" evidence="1">
    <location>
        <begin position="192"/>
        <end position="214"/>
    </location>
</feature>
<feature type="compositionally biased region" description="Low complexity" evidence="1">
    <location>
        <begin position="9"/>
        <end position="25"/>
    </location>
</feature>
<feature type="compositionally biased region" description="Basic and acidic residues" evidence="1">
    <location>
        <begin position="98"/>
        <end position="107"/>
    </location>
</feature>
<dbReference type="AlphaFoldDB" id="A0A316V0E6"/>
<gene>
    <name evidence="2" type="ORF">BDZ90DRAFT_258001</name>
</gene>
<evidence type="ECO:0000313" key="2">
    <source>
        <dbReference type="EMBL" id="PWN30952.1"/>
    </source>
</evidence>
<feature type="compositionally biased region" description="Low complexity" evidence="1">
    <location>
        <begin position="215"/>
        <end position="225"/>
    </location>
</feature>
<dbReference type="Pfam" id="PF08219">
    <property type="entry name" value="TOM13"/>
    <property type="match status" value="1"/>
</dbReference>
<dbReference type="STRING" id="1569628.A0A316V0E6"/>
<organism evidence="2 3">
    <name type="scientific">Jaminaea rosea</name>
    <dbReference type="NCBI Taxonomy" id="1569628"/>
    <lineage>
        <taxon>Eukaryota</taxon>
        <taxon>Fungi</taxon>
        <taxon>Dikarya</taxon>
        <taxon>Basidiomycota</taxon>
        <taxon>Ustilaginomycotina</taxon>
        <taxon>Exobasidiomycetes</taxon>
        <taxon>Microstromatales</taxon>
        <taxon>Microstromatales incertae sedis</taxon>
        <taxon>Jaminaea</taxon>
    </lineage>
</organism>
<feature type="compositionally biased region" description="Acidic residues" evidence="1">
    <location>
        <begin position="320"/>
        <end position="330"/>
    </location>
</feature>
<evidence type="ECO:0000256" key="1">
    <source>
        <dbReference type="SAM" id="MobiDB-lite"/>
    </source>
</evidence>
<evidence type="ECO:0008006" key="4">
    <source>
        <dbReference type="Google" id="ProtNLM"/>
    </source>
</evidence>
<dbReference type="Proteomes" id="UP000245884">
    <property type="component" value="Unassembled WGS sequence"/>
</dbReference>
<feature type="compositionally biased region" description="Low complexity" evidence="1">
    <location>
        <begin position="40"/>
        <end position="82"/>
    </location>
</feature>
<dbReference type="InterPro" id="IPR013262">
    <property type="entry name" value="OMP_MIM1/TOM13_mt"/>
</dbReference>
<feature type="region of interest" description="Disordered" evidence="1">
    <location>
        <begin position="430"/>
        <end position="451"/>
    </location>
</feature>
<protein>
    <recommendedName>
        <fullName evidence="4">TOM13-domain-containing protein</fullName>
    </recommendedName>
</protein>
<proteinExistence type="predicted"/>
<dbReference type="GeneID" id="37029843"/>
<dbReference type="GO" id="GO:0005741">
    <property type="term" value="C:mitochondrial outer membrane"/>
    <property type="evidence" value="ECO:0007669"/>
    <property type="project" value="InterPro"/>
</dbReference>